<name>A0A4Q1BVH4_TREME</name>
<evidence type="ECO:0000313" key="1">
    <source>
        <dbReference type="EMBL" id="RXK42143.1"/>
    </source>
</evidence>
<dbReference type="AlphaFoldDB" id="A0A4Q1BVH4"/>
<reference evidence="1 2" key="1">
    <citation type="submission" date="2016-06" db="EMBL/GenBank/DDBJ databases">
        <title>Evolution of pathogenesis and genome organization in the Tremellales.</title>
        <authorList>
            <person name="Cuomo C."/>
            <person name="Litvintseva A."/>
            <person name="Heitman J."/>
            <person name="Chen Y."/>
            <person name="Sun S."/>
            <person name="Springer D."/>
            <person name="Dromer F."/>
            <person name="Young S."/>
            <person name="Zeng Q."/>
            <person name="Chapman S."/>
            <person name="Gujja S."/>
            <person name="Saif S."/>
            <person name="Birren B."/>
        </authorList>
    </citation>
    <scope>NUCLEOTIDE SEQUENCE [LARGE SCALE GENOMIC DNA]</scope>
    <source>
        <strain evidence="1 2">ATCC 28783</strain>
    </source>
</reference>
<evidence type="ECO:0000313" key="2">
    <source>
        <dbReference type="Proteomes" id="UP000289152"/>
    </source>
</evidence>
<accession>A0A4Q1BVH4</accession>
<dbReference type="Proteomes" id="UP000289152">
    <property type="component" value="Unassembled WGS sequence"/>
</dbReference>
<sequence length="207" mass="23834">MSSTPSAQTDDVTILYYFDDETLAYDLVLATEDAIVDGNNMTEQVENMITAIITTIEQHYEQRSYPGDSEELQKRTFGAYDKFKFMFPVEVQLKPMEGADITKIVQSRDALLKNHTPNSYQLTVTLPEQRNTTVEEILAKIRPLVTERVVCPKDTSSRRVLDAFTDIERANSYVQKRLEVVLRETFIFKYNLYPSFFNSYAVHTGET</sequence>
<dbReference type="EMBL" id="SDIL01000003">
    <property type="protein sequence ID" value="RXK42143.1"/>
    <property type="molecule type" value="Genomic_DNA"/>
</dbReference>
<comment type="caution">
    <text evidence="1">The sequence shown here is derived from an EMBL/GenBank/DDBJ whole genome shotgun (WGS) entry which is preliminary data.</text>
</comment>
<organism evidence="1 2">
    <name type="scientific">Tremella mesenterica</name>
    <name type="common">Jelly fungus</name>
    <dbReference type="NCBI Taxonomy" id="5217"/>
    <lineage>
        <taxon>Eukaryota</taxon>
        <taxon>Fungi</taxon>
        <taxon>Dikarya</taxon>
        <taxon>Basidiomycota</taxon>
        <taxon>Agaricomycotina</taxon>
        <taxon>Tremellomycetes</taxon>
        <taxon>Tremellales</taxon>
        <taxon>Tremellaceae</taxon>
        <taxon>Tremella</taxon>
    </lineage>
</organism>
<keyword evidence="2" id="KW-1185">Reference proteome</keyword>
<gene>
    <name evidence="1" type="ORF">M231_00500</name>
</gene>
<dbReference type="VEuPathDB" id="FungiDB:TREMEDRAFT_63095"/>
<proteinExistence type="predicted"/>
<protein>
    <submittedName>
        <fullName evidence="1">Uncharacterized protein</fullName>
    </submittedName>
</protein>
<dbReference type="InParanoid" id="A0A4Q1BVH4"/>